<dbReference type="Pfam" id="PF00406">
    <property type="entry name" value="ADK"/>
    <property type="match status" value="1"/>
</dbReference>
<keyword evidence="2" id="KW-1133">Transmembrane helix</keyword>
<dbReference type="AlphaFoldDB" id="A0A507BG04"/>
<keyword evidence="5" id="KW-1185">Reference proteome</keyword>
<dbReference type="InParanoid" id="A0A507BG04"/>
<organism evidence="4 5">
    <name type="scientific">Thyridium curvatum</name>
    <dbReference type="NCBI Taxonomy" id="1093900"/>
    <lineage>
        <taxon>Eukaryota</taxon>
        <taxon>Fungi</taxon>
        <taxon>Dikarya</taxon>
        <taxon>Ascomycota</taxon>
        <taxon>Pezizomycotina</taxon>
        <taxon>Sordariomycetes</taxon>
        <taxon>Sordariomycetidae</taxon>
        <taxon>Thyridiales</taxon>
        <taxon>Thyridiaceae</taxon>
        <taxon>Thyridium</taxon>
    </lineage>
</organism>
<evidence type="ECO:0000256" key="1">
    <source>
        <dbReference type="SAM" id="MobiDB-lite"/>
    </source>
</evidence>
<reference evidence="4 5" key="1">
    <citation type="submission" date="2019-06" db="EMBL/GenBank/DDBJ databases">
        <title>Draft genome sequence of the filamentous fungus Phialemoniopsis curvata isolated from diesel fuel.</title>
        <authorList>
            <person name="Varaljay V.A."/>
            <person name="Lyon W.J."/>
            <person name="Crouch A.L."/>
            <person name="Drake C.E."/>
            <person name="Hollomon J.M."/>
            <person name="Nadeau L.J."/>
            <person name="Nunn H.S."/>
            <person name="Stevenson B.S."/>
            <person name="Bojanowski C.L."/>
            <person name="Crookes-Goodson W.J."/>
        </authorList>
    </citation>
    <scope>NUCLEOTIDE SEQUENCE [LARGE SCALE GENOMIC DNA]</scope>
    <source>
        <strain evidence="4 5">D216</strain>
    </source>
</reference>
<evidence type="ECO:0000259" key="3">
    <source>
        <dbReference type="Pfam" id="PF20163"/>
    </source>
</evidence>
<evidence type="ECO:0000313" key="4">
    <source>
        <dbReference type="EMBL" id="TPX18423.1"/>
    </source>
</evidence>
<evidence type="ECO:0000256" key="2">
    <source>
        <dbReference type="SAM" id="Phobius"/>
    </source>
</evidence>
<dbReference type="Pfam" id="PF20163">
    <property type="entry name" value="DUF6536"/>
    <property type="match status" value="1"/>
</dbReference>
<dbReference type="RefSeq" id="XP_031000134.1">
    <property type="nucleotide sequence ID" value="XM_031134418.1"/>
</dbReference>
<dbReference type="EMBL" id="SKBQ01000113">
    <property type="protein sequence ID" value="TPX18423.1"/>
    <property type="molecule type" value="Genomic_DNA"/>
</dbReference>
<evidence type="ECO:0000313" key="5">
    <source>
        <dbReference type="Proteomes" id="UP000319257"/>
    </source>
</evidence>
<keyword evidence="2" id="KW-0472">Membrane</keyword>
<feature type="compositionally biased region" description="Low complexity" evidence="1">
    <location>
        <begin position="699"/>
        <end position="726"/>
    </location>
</feature>
<dbReference type="Gene3D" id="3.40.50.300">
    <property type="entry name" value="P-loop containing nucleotide triphosphate hydrolases"/>
    <property type="match status" value="1"/>
</dbReference>
<dbReference type="OrthoDB" id="5429634at2759"/>
<dbReference type="SUPFAM" id="SSF52540">
    <property type="entry name" value="P-loop containing nucleoside triphosphate hydrolases"/>
    <property type="match status" value="1"/>
</dbReference>
<dbReference type="STRING" id="1093900.A0A507BG04"/>
<feature type="region of interest" description="Disordered" evidence="1">
    <location>
        <begin position="600"/>
        <end position="798"/>
    </location>
</feature>
<accession>A0A507BG04</accession>
<dbReference type="GeneID" id="41979111"/>
<feature type="transmembrane region" description="Helical" evidence="2">
    <location>
        <begin position="321"/>
        <end position="340"/>
    </location>
</feature>
<feature type="compositionally biased region" description="Basic and acidic residues" evidence="1">
    <location>
        <begin position="781"/>
        <end position="790"/>
    </location>
</feature>
<feature type="compositionally biased region" description="Gly residues" evidence="1">
    <location>
        <begin position="727"/>
        <end position="739"/>
    </location>
</feature>
<sequence>MEVVIPPRDHGPTTYKYEWDENGEVISTQRITDPAAPPPPTTEPSASRRGRARQTVMWPFQGSVATDSMISSPLAAHFPSFRRATWQARGLMGRASAAETDSTLIPDYVVNYIRGETPETVARRKRNGGKLAERDVDIEHQHKPQRSQAALREFYDGAGGGAGGSGGGGGAGYHRGSGVSGSSSEIERVMLAHVGDGEKPVHRPPRRFAHGWRGGVALNAILGFLVLLVGIICLVLAVVQTRAFAGETKVMTGSCASVDGLNRGLHVIISVLVLVVVAGASYVFQVLTSPTRPELAAAHERKRWLDVGIPSLRNLGAISTVRSILALTVVAAAVATQVIYNSVIFTTKVGADPRLVFVTQSFLTGETFSNATSNNAAGLSRIDILNLQKMAGSKVLVNMTIEECMDEFDGAFNAEFTAALFVTDIVAPSSSVLQTTTQASLLSLGAASEGRDSIIAARAATQFCLAQRDLDGHTCDLSLNGSLLAVVVLLNIITILATTAILFRSSFRPLVTIGDAIASFLEDPDHTTEGSCLMTKADVLQNRWGLGEAKHWQSRRHFWFRSASVLRWLSWGVVWLLRQTAAVRRGLAAQRLPPPIVTAKARSSYDRQPAPSPPSDAVLHDKQPPDEPLPQPRILTVRSRREQAAAGVGRAPRGADDVPVPDPPARVQLGPRRAVRGPRLHAEPGRGGRGHRHRRQEPARSSSSSSRSRAGRHGAAGPRRAPRGAGALRGRGAGLAHGAGHGRRQRRGGGQPARAGGRQLQRRRGGAVPGGAWGEGAGVDEAGRLGRGDGRGGVGGRQQRQVRVFCGQSRAAGSGEDLWMKIIGTGWGNADGGARDSIYCQQDALKKNPNPASHLRRRRVSHAPCSIFPPPAELTRWDVEGLPGSGKRKLCKRLEADYGFVHIAIDAHLQELILEAARYPPDMRTADENLIQLYCDRGDQLPRTLLFDKMYPIIRRERHSGHAILLDNFPSQIQEAGLFEAMTGPPDQVLFFDCPKDTAKERFMSWNTREGDTAPAFFERIYESFTKCNPEIVAEYERKGLLTKIDTSDFNASYGHLKDALEKTGCMPKKGIWFPSLLDSPDPEDPE</sequence>
<gene>
    <name evidence="4" type="ORF">E0L32_011664</name>
</gene>
<feature type="region of interest" description="Disordered" evidence="1">
    <location>
        <begin position="28"/>
        <end position="53"/>
    </location>
</feature>
<comment type="caution">
    <text evidence="4">The sequence shown here is derived from an EMBL/GenBank/DDBJ whole genome shotgun (WGS) entry which is preliminary data.</text>
</comment>
<dbReference type="PANTHER" id="PTHR35395">
    <property type="entry name" value="DUF6536 DOMAIN-CONTAINING PROTEIN"/>
    <property type="match status" value="1"/>
</dbReference>
<protein>
    <recommendedName>
        <fullName evidence="3">DUF6536 domain-containing protein</fullName>
    </recommendedName>
</protein>
<keyword evidence="2" id="KW-0812">Transmembrane</keyword>
<name>A0A507BG04_9PEZI</name>
<feature type="domain" description="DUF6536" evidence="3">
    <location>
        <begin position="212"/>
        <end position="363"/>
    </location>
</feature>
<proteinExistence type="predicted"/>
<feature type="transmembrane region" description="Helical" evidence="2">
    <location>
        <begin position="265"/>
        <end position="284"/>
    </location>
</feature>
<feature type="transmembrane region" description="Helical" evidence="2">
    <location>
        <begin position="216"/>
        <end position="245"/>
    </location>
</feature>
<dbReference type="PANTHER" id="PTHR35395:SF1">
    <property type="entry name" value="DUF6536 DOMAIN-CONTAINING PROTEIN"/>
    <property type="match status" value="1"/>
</dbReference>
<feature type="compositionally biased region" description="Gly residues" evidence="1">
    <location>
        <begin position="767"/>
        <end position="777"/>
    </location>
</feature>
<dbReference type="InterPro" id="IPR027417">
    <property type="entry name" value="P-loop_NTPase"/>
</dbReference>
<dbReference type="Proteomes" id="UP000319257">
    <property type="component" value="Unassembled WGS sequence"/>
</dbReference>
<dbReference type="InterPro" id="IPR046623">
    <property type="entry name" value="DUF6536"/>
</dbReference>
<feature type="transmembrane region" description="Helical" evidence="2">
    <location>
        <begin position="483"/>
        <end position="503"/>
    </location>
</feature>